<organism evidence="9 10">
    <name type="scientific">Anaerorhabdus furcosa</name>
    <dbReference type="NCBI Taxonomy" id="118967"/>
    <lineage>
        <taxon>Bacteria</taxon>
        <taxon>Bacillati</taxon>
        <taxon>Bacillota</taxon>
        <taxon>Erysipelotrichia</taxon>
        <taxon>Erysipelotrichales</taxon>
        <taxon>Erysipelotrichaceae</taxon>
        <taxon>Anaerorhabdus</taxon>
    </lineage>
</organism>
<accession>A0A1T4P896</accession>
<evidence type="ECO:0000256" key="4">
    <source>
        <dbReference type="ARBA" id="ARBA00022692"/>
    </source>
</evidence>
<dbReference type="InterPro" id="IPR003004">
    <property type="entry name" value="GspF/PilC"/>
</dbReference>
<dbReference type="Proteomes" id="UP000243297">
    <property type="component" value="Unassembled WGS sequence"/>
</dbReference>
<keyword evidence="6 7" id="KW-0472">Membrane</keyword>
<evidence type="ECO:0000259" key="8">
    <source>
        <dbReference type="Pfam" id="PF00482"/>
    </source>
</evidence>
<evidence type="ECO:0000256" key="7">
    <source>
        <dbReference type="SAM" id="Phobius"/>
    </source>
</evidence>
<feature type="transmembrane region" description="Helical" evidence="7">
    <location>
        <begin position="98"/>
        <end position="124"/>
    </location>
</feature>
<evidence type="ECO:0000256" key="5">
    <source>
        <dbReference type="ARBA" id="ARBA00022989"/>
    </source>
</evidence>
<reference evidence="10" key="1">
    <citation type="submission" date="2017-02" db="EMBL/GenBank/DDBJ databases">
        <authorList>
            <person name="Varghese N."/>
            <person name="Submissions S."/>
        </authorList>
    </citation>
    <scope>NUCLEOTIDE SEQUENCE [LARGE SCALE GENOMIC DNA]</scope>
    <source>
        <strain evidence="10">ATCC 25662</strain>
    </source>
</reference>
<dbReference type="PANTHER" id="PTHR30012">
    <property type="entry name" value="GENERAL SECRETION PATHWAY PROTEIN"/>
    <property type="match status" value="1"/>
</dbReference>
<gene>
    <name evidence="9" type="ORF">SAMN02745191_1918</name>
</gene>
<dbReference type="AlphaFoldDB" id="A0A1T4P896"/>
<feature type="transmembrane region" description="Helical" evidence="7">
    <location>
        <begin position="296"/>
        <end position="319"/>
    </location>
</feature>
<dbReference type="Gene3D" id="1.20.81.30">
    <property type="entry name" value="Type II secretion system (T2SS), domain F"/>
    <property type="match status" value="1"/>
</dbReference>
<name>A0A1T4P896_9FIRM</name>
<evidence type="ECO:0000256" key="1">
    <source>
        <dbReference type="ARBA" id="ARBA00004651"/>
    </source>
</evidence>
<proteinExistence type="inferred from homology"/>
<sequence length="323" mass="37667">MNDQDIEGLCVLVNSNFSFQDALRLLRDNRNEKCFNGLLYHLEKGEEIEQFLELYFPKKYCIYLKPFSLFLPFVRSLTLTRGCIHDEKEYRVNTLKELLYPLLLFVGTWLGLSVFTFLCFPTLISLFHNFSMDSNFLLVIQIVFKGICICLFILIISSCILVLLCRNKHCQLIFYDFICKVSKHNFIKLYQSSLFARFYKQCIVSGISTKESLQLLQTIELHPILNLICKTVENDLIKGIQIEKALQNNYLDRTLIQYMKVAIYSSTMDEMLNGYIKINEAKMKRSIKRFAKGCQLVSYGCIGFIIIIVYQILILPLTLMAQM</sequence>
<keyword evidence="10" id="KW-1185">Reference proteome</keyword>
<evidence type="ECO:0000313" key="9">
    <source>
        <dbReference type="EMBL" id="SJZ87446.1"/>
    </source>
</evidence>
<dbReference type="Pfam" id="PF00482">
    <property type="entry name" value="T2SSF"/>
    <property type="match status" value="1"/>
</dbReference>
<keyword evidence="5 7" id="KW-1133">Transmembrane helix</keyword>
<dbReference type="InterPro" id="IPR042094">
    <property type="entry name" value="T2SS_GspF_sf"/>
</dbReference>
<dbReference type="STRING" id="118967.SAMN02745191_1918"/>
<evidence type="ECO:0000313" key="10">
    <source>
        <dbReference type="Proteomes" id="UP000243297"/>
    </source>
</evidence>
<keyword evidence="4 7" id="KW-0812">Transmembrane</keyword>
<feature type="domain" description="Type II secretion system protein GspF" evidence="8">
    <location>
        <begin position="202"/>
        <end position="316"/>
    </location>
</feature>
<dbReference type="InterPro" id="IPR018076">
    <property type="entry name" value="T2SS_GspF_dom"/>
</dbReference>
<protein>
    <submittedName>
        <fullName evidence="9">Type II secretory pathway, component PulF</fullName>
    </submittedName>
</protein>
<evidence type="ECO:0000256" key="3">
    <source>
        <dbReference type="ARBA" id="ARBA00022475"/>
    </source>
</evidence>
<evidence type="ECO:0000256" key="6">
    <source>
        <dbReference type="ARBA" id="ARBA00023136"/>
    </source>
</evidence>
<dbReference type="EMBL" id="FUWY01000005">
    <property type="protein sequence ID" value="SJZ87446.1"/>
    <property type="molecule type" value="Genomic_DNA"/>
</dbReference>
<dbReference type="RefSeq" id="WP_159443771.1">
    <property type="nucleotide sequence ID" value="NZ_FUWY01000005.1"/>
</dbReference>
<comment type="subcellular location">
    <subcellularLocation>
        <location evidence="1">Cell membrane</location>
        <topology evidence="1">Multi-pass membrane protein</topology>
    </subcellularLocation>
</comment>
<keyword evidence="3" id="KW-1003">Cell membrane</keyword>
<evidence type="ECO:0000256" key="2">
    <source>
        <dbReference type="ARBA" id="ARBA00005745"/>
    </source>
</evidence>
<dbReference type="GO" id="GO:0005886">
    <property type="term" value="C:plasma membrane"/>
    <property type="evidence" value="ECO:0007669"/>
    <property type="project" value="UniProtKB-SubCell"/>
</dbReference>
<feature type="transmembrane region" description="Helical" evidence="7">
    <location>
        <begin position="136"/>
        <end position="164"/>
    </location>
</feature>
<comment type="similarity">
    <text evidence="2">Belongs to the GSP F family.</text>
</comment>
<dbReference type="PANTHER" id="PTHR30012:SF0">
    <property type="entry name" value="TYPE II SECRETION SYSTEM PROTEIN F-RELATED"/>
    <property type="match status" value="1"/>
</dbReference>